<accession>A0A7X6RVD1</accession>
<dbReference type="InterPro" id="IPR052528">
    <property type="entry name" value="Sugar_transport-like"/>
</dbReference>
<dbReference type="SUPFAM" id="SSF103473">
    <property type="entry name" value="MFS general substrate transporter"/>
    <property type="match status" value="1"/>
</dbReference>
<feature type="transmembrane region" description="Helical" evidence="1">
    <location>
        <begin position="404"/>
        <end position="421"/>
    </location>
</feature>
<evidence type="ECO:0000313" key="2">
    <source>
        <dbReference type="EMBL" id="NKZ10852.1"/>
    </source>
</evidence>
<sequence length="429" mass="45182">MARARTIGRGRLGPAARKALIPGSGLVLLSSATGGMHGDIFQLYVVDTLGFSPSLVSVIALGMIVSIPVQLSAPGIVSRFGHRTVMVTGSLTLAPALLLLFSAGLIIDESRIAAAALLFTGATLAGVGISICFGAAWTAWYVEFAEPADRPLFLAMFSFAAQGTVIVAFVVQTICFDGVVTEVFYRGVLVYCLVYLLGSVIVYRHLPETSVRQPIATFGKGGWREALRDHRCRLIVFGAAAQFVIGVPLLAVYALTVLGIPAPAIGVMLIVRAAASFVLAPMAGWFISRIGMTTSVRVLGVALTAQMVLWTLLPAVGHRLPAIAAFTALVVLSQVSRYAFGLVMSAIAFNVVEPEHRVRTFALVDVASSAAMHLNLAAGGALVAASSTAALLDSPWIRLDPVKIVTAASAIIIAYLTVEFHRMATCFVK</sequence>
<feature type="transmembrane region" description="Helical" evidence="1">
    <location>
        <begin position="152"/>
        <end position="171"/>
    </location>
</feature>
<dbReference type="EMBL" id="JAAXPJ010000002">
    <property type="protein sequence ID" value="NKZ10852.1"/>
    <property type="molecule type" value="Genomic_DNA"/>
</dbReference>
<feature type="transmembrane region" description="Helical" evidence="1">
    <location>
        <begin position="54"/>
        <end position="73"/>
    </location>
</feature>
<evidence type="ECO:0000313" key="3">
    <source>
        <dbReference type="Proteomes" id="UP000518188"/>
    </source>
</evidence>
<protein>
    <submittedName>
        <fullName evidence="2">MFS transporter</fullName>
    </submittedName>
</protein>
<feature type="transmembrane region" description="Helical" evidence="1">
    <location>
        <begin position="323"/>
        <end position="349"/>
    </location>
</feature>
<feature type="transmembrane region" description="Helical" evidence="1">
    <location>
        <begin position="85"/>
        <end position="107"/>
    </location>
</feature>
<dbReference type="Pfam" id="PF07690">
    <property type="entry name" value="MFS_1"/>
    <property type="match status" value="1"/>
</dbReference>
<evidence type="ECO:0000256" key="1">
    <source>
        <dbReference type="SAM" id="Phobius"/>
    </source>
</evidence>
<dbReference type="InterPro" id="IPR036259">
    <property type="entry name" value="MFS_trans_sf"/>
</dbReference>
<dbReference type="PANTHER" id="PTHR23526">
    <property type="entry name" value="INTEGRAL MEMBRANE TRANSPORT PROTEIN-RELATED"/>
    <property type="match status" value="1"/>
</dbReference>
<feature type="transmembrane region" description="Helical" evidence="1">
    <location>
        <begin position="361"/>
        <end position="384"/>
    </location>
</feature>
<dbReference type="Gene3D" id="1.20.1250.20">
    <property type="entry name" value="MFS general substrate transporter like domains"/>
    <property type="match status" value="2"/>
</dbReference>
<feature type="transmembrane region" description="Helical" evidence="1">
    <location>
        <begin position="264"/>
        <end position="286"/>
    </location>
</feature>
<dbReference type="GO" id="GO:0022857">
    <property type="term" value="F:transmembrane transporter activity"/>
    <property type="evidence" value="ECO:0007669"/>
    <property type="project" value="InterPro"/>
</dbReference>
<dbReference type="RefSeq" id="WP_162563084.1">
    <property type="nucleotide sequence ID" value="NZ_HG322951.1"/>
</dbReference>
<dbReference type="AlphaFoldDB" id="A0A7X6RVD1"/>
<proteinExistence type="predicted"/>
<dbReference type="InterPro" id="IPR011701">
    <property type="entry name" value="MFS"/>
</dbReference>
<keyword evidence="1" id="KW-0812">Transmembrane</keyword>
<gene>
    <name evidence="2" type="ORF">HGA11_07655</name>
</gene>
<name>A0A7X6RVD1_9MYCO</name>
<keyword evidence="1" id="KW-0472">Membrane</keyword>
<feature type="transmembrane region" description="Helical" evidence="1">
    <location>
        <begin position="113"/>
        <end position="140"/>
    </location>
</feature>
<organism evidence="2 3">
    <name type="scientific">Mycolicibacterium septicum DSM 44393</name>
    <dbReference type="NCBI Taxonomy" id="1341646"/>
    <lineage>
        <taxon>Bacteria</taxon>
        <taxon>Bacillati</taxon>
        <taxon>Actinomycetota</taxon>
        <taxon>Actinomycetes</taxon>
        <taxon>Mycobacteriales</taxon>
        <taxon>Mycobacteriaceae</taxon>
        <taxon>Mycolicibacterium</taxon>
    </lineage>
</organism>
<dbReference type="PANTHER" id="PTHR23526:SF2">
    <property type="entry name" value="MAJOR FACILITATOR SUPERFAMILY (MFS) PROFILE DOMAIN-CONTAINING PROTEIN"/>
    <property type="match status" value="1"/>
</dbReference>
<comment type="caution">
    <text evidence="2">The sequence shown here is derived from an EMBL/GenBank/DDBJ whole genome shotgun (WGS) entry which is preliminary data.</text>
</comment>
<keyword evidence="1" id="KW-1133">Transmembrane helix</keyword>
<feature type="transmembrane region" description="Helical" evidence="1">
    <location>
        <begin position="183"/>
        <end position="203"/>
    </location>
</feature>
<reference evidence="2 3" key="1">
    <citation type="submission" date="2020-04" db="EMBL/GenBank/DDBJ databases">
        <title>MicrobeNet Type strains.</title>
        <authorList>
            <person name="Nicholson A.C."/>
        </authorList>
    </citation>
    <scope>NUCLEOTIDE SEQUENCE [LARGE SCALE GENOMIC DNA]</scope>
    <source>
        <strain evidence="2 3">ATCC 700731</strain>
    </source>
</reference>
<dbReference type="Proteomes" id="UP000518188">
    <property type="component" value="Unassembled WGS sequence"/>
</dbReference>
<feature type="transmembrane region" description="Helical" evidence="1">
    <location>
        <begin position="234"/>
        <end position="258"/>
    </location>
</feature>
<feature type="transmembrane region" description="Helical" evidence="1">
    <location>
        <begin position="298"/>
        <end position="317"/>
    </location>
</feature>